<dbReference type="STRING" id="644282.Deba_2672"/>
<dbReference type="eggNOG" id="COG1344">
    <property type="taxonomic scope" value="Bacteria"/>
</dbReference>
<dbReference type="PANTHER" id="PTHR42792:SF1">
    <property type="entry name" value="FLAGELLAR HOOK-ASSOCIATED PROTEIN 3"/>
    <property type="match status" value="1"/>
</dbReference>
<proteinExistence type="predicted"/>
<evidence type="ECO:0000259" key="1">
    <source>
        <dbReference type="Pfam" id="PF00669"/>
    </source>
</evidence>
<dbReference type="InterPro" id="IPR001029">
    <property type="entry name" value="Flagellin_N"/>
</dbReference>
<dbReference type="Pfam" id="PF00669">
    <property type="entry name" value="Flagellin_N"/>
    <property type="match status" value="1"/>
</dbReference>
<keyword evidence="2" id="KW-0969">Cilium</keyword>
<evidence type="ECO:0000313" key="2">
    <source>
        <dbReference type="EMBL" id="ADK86026.1"/>
    </source>
</evidence>
<sequence length="817" mass="86436">MRTSNANQYRLISSDLSNLLAAQYKLQKQVLTGQVGTTPSEQGGASNAIMRTNLQMDLISQYRVNLESADSWLTSSETAMQNMVNILTQAKTVAEKMSTGTQQSLEQQTAAEEVSNIFAQLVTLSNTKVNGLYIFGGTSTNSRPVITALAAAGPSSLTRTVAAGHDSTADVVANPLTSGAYAFQIGRNSVGTSSTITISANNTLGETGIVPPLSFDAGAANWITTQTAQDYQAQLLTLRYAFASSSSEVSARIGETFSWTGDSAAGEQTFHSYAKVSFSGAGTATIDIDGAPTYTADSAQELVEAVNASGGDYFAWAEGDDVYFMIKDGVAPGTVHEVSASGGPVSVSYPTLDDLTDQINNGNQATGMVSIDNASLPGLDDTITLGDHRWTWSEITGGSLPADADGYASALASWVSAHTDEYSATATTGAASAGASVIITARAAGDAGNVELSGTNVITSGALMGGVQGSSPVATGSLYAAGESDYKYETTLKCTVLEADADNLTVRMRWYDDEGALHQQDLTMPAAGEDNGVAIPGLDGVTLYRDDLVFQEGTELSIKLGHYQGNEEDIAVSFSSNTHMRYNWNASQLLGDSLTVDLYGETAKRATGGGSGDINLMGAYRGLYSQQFDFDVVDGGQVPGDEVTVRVRWTDQNGNEHEELMTFDGAGPENAQAIPGADGAQFYLDSGTYVVDDSFTYTVEKSTVQLMDMFVMWEEALASGDQEYAQTVSQQALDVLTAAMEQILDYVADSGARQDRIAVRGAVMDDQELYHIGVLEDLDGVDTTQAFIDLSMLQTAYNTSLKVTSTISEMYLVNYIS</sequence>
<dbReference type="EMBL" id="CP002085">
    <property type="protein sequence ID" value="ADK86026.1"/>
    <property type="molecule type" value="Genomic_DNA"/>
</dbReference>
<protein>
    <submittedName>
        <fullName evidence="2">Flagellin and related hook-associated protein</fullName>
    </submittedName>
</protein>
<keyword evidence="2" id="KW-0966">Cell projection</keyword>
<dbReference type="GO" id="GO:0005198">
    <property type="term" value="F:structural molecule activity"/>
    <property type="evidence" value="ECO:0007669"/>
    <property type="project" value="InterPro"/>
</dbReference>
<name>E1QKD3_DESB2</name>
<accession>E1QKD3</accession>
<dbReference type="GO" id="GO:0009288">
    <property type="term" value="C:bacterial-type flagellum"/>
    <property type="evidence" value="ECO:0007669"/>
    <property type="project" value="InterPro"/>
</dbReference>
<evidence type="ECO:0000313" key="3">
    <source>
        <dbReference type="Proteomes" id="UP000009047"/>
    </source>
</evidence>
<dbReference type="InterPro" id="IPR001492">
    <property type="entry name" value="Flagellin"/>
</dbReference>
<organism evidence="2 3">
    <name type="scientific">Desulfarculus baarsii (strain ATCC 33931 / DSM 2075 / LMG 7858 / VKM B-1802 / 2st14)</name>
    <dbReference type="NCBI Taxonomy" id="644282"/>
    <lineage>
        <taxon>Bacteria</taxon>
        <taxon>Pseudomonadati</taxon>
        <taxon>Thermodesulfobacteriota</taxon>
        <taxon>Desulfarculia</taxon>
        <taxon>Desulfarculales</taxon>
        <taxon>Desulfarculaceae</taxon>
        <taxon>Desulfarculus</taxon>
    </lineage>
</organism>
<feature type="domain" description="Flagellin N-terminal" evidence="1">
    <location>
        <begin position="18"/>
        <end position="140"/>
    </location>
</feature>
<keyword evidence="2" id="KW-0282">Flagellum</keyword>
<dbReference type="Gene3D" id="1.20.1330.10">
    <property type="entry name" value="f41 fragment of flagellin, N-terminal domain"/>
    <property type="match status" value="2"/>
</dbReference>
<keyword evidence="3" id="KW-1185">Reference proteome</keyword>
<gene>
    <name evidence="2" type="ordered locus">Deba_2672</name>
</gene>
<dbReference type="SUPFAM" id="SSF64518">
    <property type="entry name" value="Phase 1 flagellin"/>
    <property type="match status" value="2"/>
</dbReference>
<reference evidence="2 3" key="1">
    <citation type="journal article" date="2010" name="Stand. Genomic Sci.">
        <title>Complete genome sequence of Desulfarculus baarsii type strain (2st14).</title>
        <authorList>
            <person name="Sun H."/>
            <person name="Spring S."/>
            <person name="Lapidus A."/>
            <person name="Davenport K."/>
            <person name="Del Rio T.G."/>
            <person name="Tice H."/>
            <person name="Nolan M."/>
            <person name="Copeland A."/>
            <person name="Cheng J.F."/>
            <person name="Lucas S."/>
            <person name="Tapia R."/>
            <person name="Goodwin L."/>
            <person name="Pitluck S."/>
            <person name="Ivanova N."/>
            <person name="Pagani I."/>
            <person name="Mavromatis K."/>
            <person name="Ovchinnikova G."/>
            <person name="Pati A."/>
            <person name="Chen A."/>
            <person name="Palaniappan K."/>
            <person name="Hauser L."/>
            <person name="Chang Y.J."/>
            <person name="Jeffries C.D."/>
            <person name="Detter J.C."/>
            <person name="Han C."/>
            <person name="Rohde M."/>
            <person name="Brambilla E."/>
            <person name="Goker M."/>
            <person name="Woyke T."/>
            <person name="Bristow J."/>
            <person name="Eisen J.A."/>
            <person name="Markowitz V."/>
            <person name="Hugenholtz P."/>
            <person name="Kyrpides N.C."/>
            <person name="Klenk H.P."/>
            <person name="Land M."/>
        </authorList>
    </citation>
    <scope>NUCLEOTIDE SEQUENCE [LARGE SCALE GENOMIC DNA]</scope>
    <source>
        <strain evidence="3">ATCC 33931 / DSM 2075 / LMG 7858 / VKM B-1802 / 2st14</strain>
    </source>
</reference>
<dbReference type="AlphaFoldDB" id="E1QKD3"/>
<dbReference type="Proteomes" id="UP000009047">
    <property type="component" value="Chromosome"/>
</dbReference>
<dbReference type="PANTHER" id="PTHR42792">
    <property type="entry name" value="FLAGELLIN"/>
    <property type="match status" value="1"/>
</dbReference>
<dbReference type="HOGENOM" id="CLU_345721_0_0_7"/>
<dbReference type="OrthoDB" id="9758307at2"/>
<dbReference type="KEGG" id="dbr:Deba_2672"/>